<proteinExistence type="predicted"/>
<keyword evidence="3" id="KW-1185">Reference proteome</keyword>
<keyword evidence="1" id="KW-1133">Transmembrane helix</keyword>
<feature type="transmembrane region" description="Helical" evidence="1">
    <location>
        <begin position="147"/>
        <end position="165"/>
    </location>
</feature>
<evidence type="ECO:0000313" key="3">
    <source>
        <dbReference type="Proteomes" id="UP000603227"/>
    </source>
</evidence>
<accession>A0A918YZH6</accession>
<dbReference type="InterPro" id="IPR018750">
    <property type="entry name" value="DUF2306_membrane"/>
</dbReference>
<dbReference type="EMBL" id="BNAT01000015">
    <property type="protein sequence ID" value="GHE29338.1"/>
    <property type="molecule type" value="Genomic_DNA"/>
</dbReference>
<dbReference type="Pfam" id="PF10067">
    <property type="entry name" value="DUF2306"/>
    <property type="match status" value="1"/>
</dbReference>
<keyword evidence="1" id="KW-0472">Membrane</keyword>
<evidence type="ECO:0000256" key="1">
    <source>
        <dbReference type="SAM" id="Phobius"/>
    </source>
</evidence>
<dbReference type="Proteomes" id="UP000603227">
    <property type="component" value="Unassembled WGS sequence"/>
</dbReference>
<feature type="transmembrane region" description="Helical" evidence="1">
    <location>
        <begin position="120"/>
        <end position="141"/>
    </location>
</feature>
<organism evidence="2 3">
    <name type="scientific">Streptomyces capitiformicae</name>
    <dbReference type="NCBI Taxonomy" id="2014920"/>
    <lineage>
        <taxon>Bacteria</taxon>
        <taxon>Bacillati</taxon>
        <taxon>Actinomycetota</taxon>
        <taxon>Actinomycetes</taxon>
        <taxon>Kitasatosporales</taxon>
        <taxon>Streptomycetaceae</taxon>
        <taxon>Streptomyces</taxon>
    </lineage>
</organism>
<feature type="transmembrane region" description="Helical" evidence="1">
    <location>
        <begin position="88"/>
        <end position="108"/>
    </location>
</feature>
<reference evidence="2" key="1">
    <citation type="journal article" date="2014" name="Int. J. Syst. Evol. Microbiol.">
        <title>Complete genome sequence of Corynebacterium casei LMG S-19264T (=DSM 44701T), isolated from a smear-ripened cheese.</title>
        <authorList>
            <consortium name="US DOE Joint Genome Institute (JGI-PGF)"/>
            <person name="Walter F."/>
            <person name="Albersmeier A."/>
            <person name="Kalinowski J."/>
            <person name="Ruckert C."/>
        </authorList>
    </citation>
    <scope>NUCLEOTIDE SEQUENCE</scope>
    <source>
        <strain evidence="2">CGMCC 4.7403</strain>
    </source>
</reference>
<gene>
    <name evidence="2" type="ORF">GCM10017771_45010</name>
</gene>
<sequence>MPSPYELVVLTVRQERDIMTSGLVPGKSAVETPSSARTRKKSTGYLVWLGFAGFVSCAVAVFSVSAYVTLDIDQSRTPVRGMLDYGLLVMHVATAVVALAVGVLQFVPSLQTPRRPVHRWVGRLYFACVIPGSIFALPVAVMSLQGLAASAPLSVLCVLWFITGVQGLRTALRRDFRMHRIWMIRSFALTAAAITGRLYIVIMLAIIPDSYGATDQDISAAANWFSFVGNLLIAEWWIQRGNALGRPRNEGQRRPVQGSAK</sequence>
<feature type="transmembrane region" description="Helical" evidence="1">
    <location>
        <begin position="45"/>
        <end position="68"/>
    </location>
</feature>
<reference evidence="2" key="2">
    <citation type="submission" date="2020-09" db="EMBL/GenBank/DDBJ databases">
        <authorList>
            <person name="Sun Q."/>
            <person name="Zhou Y."/>
        </authorList>
    </citation>
    <scope>NUCLEOTIDE SEQUENCE</scope>
    <source>
        <strain evidence="2">CGMCC 4.7403</strain>
    </source>
</reference>
<feature type="transmembrane region" description="Helical" evidence="1">
    <location>
        <begin position="218"/>
        <end position="238"/>
    </location>
</feature>
<feature type="transmembrane region" description="Helical" evidence="1">
    <location>
        <begin position="186"/>
        <end position="206"/>
    </location>
</feature>
<evidence type="ECO:0008006" key="4">
    <source>
        <dbReference type="Google" id="ProtNLM"/>
    </source>
</evidence>
<protein>
    <recommendedName>
        <fullName evidence="4">DUF2306 domain-containing protein</fullName>
    </recommendedName>
</protein>
<keyword evidence="1" id="KW-0812">Transmembrane</keyword>
<dbReference type="AlphaFoldDB" id="A0A918YZH6"/>
<evidence type="ECO:0000313" key="2">
    <source>
        <dbReference type="EMBL" id="GHE29338.1"/>
    </source>
</evidence>
<name>A0A918YZH6_9ACTN</name>
<comment type="caution">
    <text evidence="2">The sequence shown here is derived from an EMBL/GenBank/DDBJ whole genome shotgun (WGS) entry which is preliminary data.</text>
</comment>